<feature type="signal peptide" evidence="6">
    <location>
        <begin position="1"/>
        <end position="30"/>
    </location>
</feature>
<dbReference type="PROSITE" id="PS00640">
    <property type="entry name" value="THIOL_PROTEASE_ASN"/>
    <property type="match status" value="3"/>
</dbReference>
<dbReference type="SUPFAM" id="SSF54001">
    <property type="entry name" value="Cysteine proteinases"/>
    <property type="match status" value="3"/>
</dbReference>
<evidence type="ECO:0000256" key="4">
    <source>
        <dbReference type="ARBA" id="ARBA00022807"/>
    </source>
</evidence>
<dbReference type="CDD" id="cd02248">
    <property type="entry name" value="Peptidase_C1A"/>
    <property type="match status" value="2"/>
</dbReference>
<dbReference type="InterPro" id="IPR039417">
    <property type="entry name" value="Peptidase_C1A_papain-like"/>
</dbReference>
<sequence>MNIRTKERSMSVRAIQSLVVLVILIGSHESTPIPDGLRKVEEAFVKILGQSSHLLSFARFTHKYGKKYQHAEEIKHRFSVFKENLDLIRSTNKKDLSYKLGVNQFADMTKEEFQRNKIGASQHPFATSKGSHSPTKRALLQTSAPSAKDWREDGVVSRVKNQGSCLEGSWAFSATGAVESAYHIKHGTGIELSEQQLIDCSSSFGSAGCIDGHPYQAFDYMKSKGINNATQYPYLAVQGLCRSNSDSVVNVTGYVAVALRDELELMKAVGTIGPVSVSLGVSSTLQHYISGVFTGSDCEVSSVQHHALVVGYGNDGSRDYWIIKNSWGENWGDNGYFKLERGSNMCGITTMPIYPIRKAASFMATKVCDSEGYCLCSQLPLHTGANQVDLRHFALAVGYGIENGVPYWLIKNSWGEDWGEKGYFKVEMGKNMCAILSLVVLVLLIGSHESTPISDALKKLEDLFAKILGQSDDVLSFARFTQKYGKKYQNKEEIKHRFSVFQENLDLIGSTNKKGLPFKLGVNKFADLTNQEFLRNKFDCSRFGIFKGRHNVTDTTTIPSAKDWTKAGIVSPVRDQGQCEAGWAISSVGAVEAAYRKKYPLGRISLSEQQLLDCSTTNTGCDGGAAANAFQYNVERKLSQLSSSLPLQRYEPLLVGKLIKSYGVGVGVSFDENKLKQWVASIGPVTVGFHVTNSFAFYEEGVYTSDECGDTTEDLNHFMLVVGYGVEDGVPYWLIQNSWGADWGEKGYIKVEMGKNMCGVAAYAAYPILW</sequence>
<evidence type="ECO:0000256" key="5">
    <source>
        <dbReference type="ARBA" id="ARBA00023157"/>
    </source>
</evidence>
<protein>
    <submittedName>
        <fullName evidence="9">Uncharacterized protein</fullName>
    </submittedName>
</protein>
<evidence type="ECO:0000313" key="9">
    <source>
        <dbReference type="EMBL" id="KAH0931909.1"/>
    </source>
</evidence>
<feature type="domain" description="Peptidase C1A papain C-terminal" evidence="7">
    <location>
        <begin position="144"/>
        <end position="356"/>
    </location>
</feature>
<dbReference type="Gene3D" id="3.90.70.10">
    <property type="entry name" value="Cysteine proteinases"/>
    <property type="match status" value="3"/>
</dbReference>
<comment type="similarity">
    <text evidence="1">Belongs to the peptidase C1 family.</text>
</comment>
<comment type="caution">
    <text evidence="9">The sequence shown here is derived from an EMBL/GenBank/DDBJ whole genome shotgun (WGS) entry which is preliminary data.</text>
</comment>
<organism evidence="9 10">
    <name type="scientific">Brassica napus</name>
    <name type="common">Rape</name>
    <dbReference type="NCBI Taxonomy" id="3708"/>
    <lineage>
        <taxon>Eukaryota</taxon>
        <taxon>Viridiplantae</taxon>
        <taxon>Streptophyta</taxon>
        <taxon>Embryophyta</taxon>
        <taxon>Tracheophyta</taxon>
        <taxon>Spermatophyta</taxon>
        <taxon>Magnoliopsida</taxon>
        <taxon>eudicotyledons</taxon>
        <taxon>Gunneridae</taxon>
        <taxon>Pentapetalae</taxon>
        <taxon>rosids</taxon>
        <taxon>malvids</taxon>
        <taxon>Brassicales</taxon>
        <taxon>Brassicaceae</taxon>
        <taxon>Brassiceae</taxon>
        <taxon>Brassica</taxon>
    </lineage>
</organism>
<reference evidence="9 10" key="1">
    <citation type="submission" date="2021-05" db="EMBL/GenBank/DDBJ databases">
        <title>Genome Assembly of Synthetic Allotetraploid Brassica napus Reveals Homoeologous Exchanges between Subgenomes.</title>
        <authorList>
            <person name="Davis J.T."/>
        </authorList>
    </citation>
    <scope>NUCLEOTIDE SEQUENCE [LARGE SCALE GENOMIC DNA]</scope>
    <source>
        <strain evidence="10">cv. Da-Ae</strain>
        <tissue evidence="9">Seedling</tissue>
    </source>
</reference>
<name>A0ABQ8DRB5_BRANA</name>
<dbReference type="PRINTS" id="PR00705">
    <property type="entry name" value="PAPAIN"/>
</dbReference>
<evidence type="ECO:0000256" key="3">
    <source>
        <dbReference type="ARBA" id="ARBA00022801"/>
    </source>
</evidence>
<dbReference type="SMART" id="SM00645">
    <property type="entry name" value="Pept_C1"/>
    <property type="match status" value="2"/>
</dbReference>
<dbReference type="Pfam" id="PF08246">
    <property type="entry name" value="Inhibitor_I29"/>
    <property type="match status" value="2"/>
</dbReference>
<evidence type="ECO:0000259" key="7">
    <source>
        <dbReference type="SMART" id="SM00645"/>
    </source>
</evidence>
<evidence type="ECO:0000259" key="8">
    <source>
        <dbReference type="SMART" id="SM00848"/>
    </source>
</evidence>
<keyword evidence="3" id="KW-0378">Hydrolase</keyword>
<dbReference type="InterPro" id="IPR013201">
    <property type="entry name" value="Prot_inhib_I29"/>
</dbReference>
<proteinExistence type="inferred from homology"/>
<accession>A0ABQ8DRB5</accession>
<evidence type="ECO:0000256" key="2">
    <source>
        <dbReference type="ARBA" id="ARBA00022670"/>
    </source>
</evidence>
<feature type="domain" description="Peptidase C1A papain C-terminal" evidence="7">
    <location>
        <begin position="558"/>
        <end position="768"/>
    </location>
</feature>
<dbReference type="PANTHER" id="PTHR12411">
    <property type="entry name" value="CYSTEINE PROTEASE FAMILY C1-RELATED"/>
    <property type="match status" value="1"/>
</dbReference>
<dbReference type="InterPro" id="IPR000668">
    <property type="entry name" value="Peptidase_C1A_C"/>
</dbReference>
<evidence type="ECO:0000256" key="6">
    <source>
        <dbReference type="SAM" id="SignalP"/>
    </source>
</evidence>
<gene>
    <name evidence="9" type="ORF">HID58_009026</name>
</gene>
<dbReference type="SMART" id="SM00848">
    <property type="entry name" value="Inhibitor_I29"/>
    <property type="match status" value="2"/>
</dbReference>
<dbReference type="InterPro" id="IPR025661">
    <property type="entry name" value="Pept_asp_AS"/>
</dbReference>
<evidence type="ECO:0000313" key="10">
    <source>
        <dbReference type="Proteomes" id="UP000824890"/>
    </source>
</evidence>
<keyword evidence="2" id="KW-0645">Protease</keyword>
<evidence type="ECO:0000256" key="1">
    <source>
        <dbReference type="ARBA" id="ARBA00008455"/>
    </source>
</evidence>
<dbReference type="Pfam" id="PF00112">
    <property type="entry name" value="Peptidase_C1"/>
    <property type="match status" value="3"/>
</dbReference>
<dbReference type="InterPro" id="IPR038765">
    <property type="entry name" value="Papain-like_cys_pep_sf"/>
</dbReference>
<dbReference type="EMBL" id="JAGKQM010000003">
    <property type="protein sequence ID" value="KAH0931909.1"/>
    <property type="molecule type" value="Genomic_DNA"/>
</dbReference>
<feature type="domain" description="Cathepsin propeptide inhibitor" evidence="8">
    <location>
        <begin position="477"/>
        <end position="533"/>
    </location>
</feature>
<feature type="domain" description="Cathepsin propeptide inhibitor" evidence="8">
    <location>
        <begin position="57"/>
        <end position="113"/>
    </location>
</feature>
<dbReference type="InterPro" id="IPR013128">
    <property type="entry name" value="Peptidase_C1A"/>
</dbReference>
<keyword evidence="5" id="KW-1015">Disulfide bond</keyword>
<keyword evidence="4" id="KW-0788">Thiol protease</keyword>
<feature type="chain" id="PRO_5046574502" evidence="6">
    <location>
        <begin position="31"/>
        <end position="770"/>
    </location>
</feature>
<keyword evidence="6" id="KW-0732">Signal</keyword>
<keyword evidence="10" id="KW-1185">Reference proteome</keyword>
<dbReference type="Proteomes" id="UP000824890">
    <property type="component" value="Unassembled WGS sequence"/>
</dbReference>